<feature type="compositionally biased region" description="Basic and acidic residues" evidence="4">
    <location>
        <begin position="278"/>
        <end position="290"/>
    </location>
</feature>
<feature type="region of interest" description="Disordered" evidence="4">
    <location>
        <begin position="166"/>
        <end position="293"/>
    </location>
</feature>
<feature type="transmembrane region" description="Helical" evidence="5">
    <location>
        <begin position="132"/>
        <end position="155"/>
    </location>
</feature>
<dbReference type="SUPFAM" id="SSF48452">
    <property type="entry name" value="TPR-like"/>
    <property type="match status" value="1"/>
</dbReference>
<sequence>MIACANCQTTNSADSLFCKRCGAPLPQAARDDASAQVAKTVASGQALLDGGRIEEARLIADAAVLEAPDSIEALSLKGDCLDRSGDLTGALECFEKVAALDPEAGLARLRLNQLRNRLALRATPRPGDRRQVVLIAAIVAVIFVAGVGSLLAVLLKPVRTETGSGTAALTSKAQEPVAQPFVVPAPTPTTKNADPAPAETTPDPSSTTPRPSPRAAELTAPTAAATGPEGQQGLPAPTESPRIAPTPLNPFPNLTVRPDGTTKAPADNSATPPPATDPEPKTDPKADATKAADPAMDTSVIDIHVSNPRPAPVGGAQVVPETNTLPMLLRVAANQYQLKRYDAAAKAYERALRAGSDPASTNQRLGQCYEHLGKSAQAVVAYERAVAALEASLAAGKGNPQRQRLALDSCRAAIKVLRGA</sequence>
<evidence type="ECO:0000256" key="1">
    <source>
        <dbReference type="ARBA" id="ARBA00022737"/>
    </source>
</evidence>
<evidence type="ECO:0000256" key="5">
    <source>
        <dbReference type="SAM" id="Phobius"/>
    </source>
</evidence>
<evidence type="ECO:0000256" key="3">
    <source>
        <dbReference type="PROSITE-ProRule" id="PRU00339"/>
    </source>
</evidence>
<dbReference type="PANTHER" id="PTHR44943:SF8">
    <property type="entry name" value="TPR REPEAT-CONTAINING PROTEIN MJ0263"/>
    <property type="match status" value="1"/>
</dbReference>
<evidence type="ECO:0000256" key="4">
    <source>
        <dbReference type="SAM" id="MobiDB-lite"/>
    </source>
</evidence>
<dbReference type="AlphaFoldDB" id="A0A931LYP7"/>
<reference evidence="6" key="1">
    <citation type="submission" date="2020-07" db="EMBL/GenBank/DDBJ databases">
        <title>Huge and variable diversity of episymbiotic CPR bacteria and DPANN archaea in groundwater ecosystems.</title>
        <authorList>
            <person name="He C.Y."/>
            <person name="Keren R."/>
            <person name="Whittaker M."/>
            <person name="Farag I.F."/>
            <person name="Doudna J."/>
            <person name="Cate J.H.D."/>
            <person name="Banfield J.F."/>
        </authorList>
    </citation>
    <scope>NUCLEOTIDE SEQUENCE</scope>
    <source>
        <strain evidence="6">NC_groundwater_17_Pr7_B-0.1um_64_12</strain>
    </source>
</reference>
<dbReference type="PANTHER" id="PTHR44943">
    <property type="entry name" value="CELLULOSE SYNTHASE OPERON PROTEIN C"/>
    <property type="match status" value="1"/>
</dbReference>
<feature type="repeat" description="TPR" evidence="3">
    <location>
        <begin position="71"/>
        <end position="104"/>
    </location>
</feature>
<comment type="caution">
    <text evidence="6">The sequence shown here is derived from an EMBL/GenBank/DDBJ whole genome shotgun (WGS) entry which is preliminary data.</text>
</comment>
<keyword evidence="5" id="KW-1133">Transmembrane helix</keyword>
<organism evidence="6 7">
    <name type="scientific">Fimbriimonas ginsengisoli</name>
    <dbReference type="NCBI Taxonomy" id="1005039"/>
    <lineage>
        <taxon>Bacteria</taxon>
        <taxon>Bacillati</taxon>
        <taxon>Armatimonadota</taxon>
        <taxon>Fimbriimonadia</taxon>
        <taxon>Fimbriimonadales</taxon>
        <taxon>Fimbriimonadaceae</taxon>
        <taxon>Fimbriimonas</taxon>
    </lineage>
</organism>
<feature type="compositionally biased region" description="Low complexity" evidence="4">
    <location>
        <begin position="193"/>
        <end position="229"/>
    </location>
</feature>
<dbReference type="SMART" id="SM00028">
    <property type="entry name" value="TPR"/>
    <property type="match status" value="3"/>
</dbReference>
<gene>
    <name evidence="6" type="ORF">HYR64_08910</name>
</gene>
<evidence type="ECO:0000313" key="6">
    <source>
        <dbReference type="EMBL" id="MBI1757210.1"/>
    </source>
</evidence>
<keyword evidence="1" id="KW-0677">Repeat</keyword>
<dbReference type="Pfam" id="PF13432">
    <property type="entry name" value="TPR_16"/>
    <property type="match status" value="2"/>
</dbReference>
<dbReference type="Proteomes" id="UP000727962">
    <property type="component" value="Unassembled WGS sequence"/>
</dbReference>
<proteinExistence type="predicted"/>
<keyword evidence="5" id="KW-0472">Membrane</keyword>
<dbReference type="InterPro" id="IPR051685">
    <property type="entry name" value="Ycf3/AcsC/BcsC/TPR_MFPF"/>
</dbReference>
<dbReference type="InterPro" id="IPR011990">
    <property type="entry name" value="TPR-like_helical_dom_sf"/>
</dbReference>
<accession>A0A931LYP7</accession>
<name>A0A931LYP7_FIMGI</name>
<dbReference type="EMBL" id="JACOSL010000056">
    <property type="protein sequence ID" value="MBI1757210.1"/>
    <property type="molecule type" value="Genomic_DNA"/>
</dbReference>
<keyword evidence="2 3" id="KW-0802">TPR repeat</keyword>
<dbReference type="InterPro" id="IPR019734">
    <property type="entry name" value="TPR_rpt"/>
</dbReference>
<keyword evidence="5" id="KW-0812">Transmembrane</keyword>
<evidence type="ECO:0000313" key="7">
    <source>
        <dbReference type="Proteomes" id="UP000727962"/>
    </source>
</evidence>
<dbReference type="Gene3D" id="1.25.40.10">
    <property type="entry name" value="Tetratricopeptide repeat domain"/>
    <property type="match status" value="2"/>
</dbReference>
<protein>
    <submittedName>
        <fullName evidence="6">Tetratricopeptide repeat protein</fullName>
    </submittedName>
</protein>
<evidence type="ECO:0000256" key="2">
    <source>
        <dbReference type="ARBA" id="ARBA00022803"/>
    </source>
</evidence>
<dbReference type="PROSITE" id="PS50005">
    <property type="entry name" value="TPR"/>
    <property type="match status" value="1"/>
</dbReference>